<dbReference type="Pfam" id="PF08005">
    <property type="entry name" value="PHR"/>
    <property type="match status" value="2"/>
</dbReference>
<accession>A0AA36CDR3</accession>
<protein>
    <recommendedName>
        <fullName evidence="2">PHR domain-containing protein</fullName>
    </recommendedName>
</protein>
<evidence type="ECO:0000313" key="3">
    <source>
        <dbReference type="EMBL" id="CAJ0567103.1"/>
    </source>
</evidence>
<sequence>MALNLLSTTYGLSMLSAEPSAQKDASNLSRLGSSGQLHEGYSVVNRFEANGGGWGYSAHSVEAIQFQVNRPIRLIGVGLYGGRGEYIAKIRIHRLIGGDMDERCLSVEQDRQLLDAHSTGQHPGRPVVRRVGKDQRSCLKVEKSNAEVYEDLSKDLDGRGFSDFSALLRSKTLLTPTSEVFNSLLRIFDWAVTRAFEQHLDLPYEDQRWLSERAVSIGILALKMIKFYLKMLYPSNGAAEEPGPEFAESVLKISLVFNTLFELASNQIKEPKLSRFRVPELAQELVVKIATELVTPDLQGYVQPTLLQTPSRFRRNSPHANWDLTSGAPDAICFRTDISGLTLHGVGIYTGNPAEMTMTMELLEQTCRPGESEWDRLEMVTILVPATEEGKETFIANGTVYAIKLSTQNGTKTFCGEGGLNFVRLSNGARLVFNNSAMSENGTSMTRGQIPYLVYTLSDALKPQLDTKSERDQNGRWFVALMRVLAAKISESLAIGDVPQAARNLISKLSGLVMVFLQTNPQKALELVASIDQLLPMISSVNAASRLQSPSNNIFSSYTEEKKTVQIVAESQHPYKMNYVQSTVVSFDDDVTFVCLQFCEECQTAQADDVLCVYVKTDSDSYVPVARYCGSHGWPVKPTILPGNVIWFVLESGSRVDGATQDQMYGFRCTVTGYPEMDEPSNLQMEQELVWISANACRILVELPNDADSLSQVLIEEEETRDLLEHHGHLLRKGLNFAHTPSAHELLSRSLPAPALTSDLRFLREFISGSPATVAGLLARWLPLGPVVDLATCQLVMSDEQLTAWCLQFHKALDRELIRLVEAVRSPKEECQRQESVEMQKSMERAGEQSVLIETQEMYVLEDGDRVELFSRPSLDAVVDGEVVEGRRELLTDGWVHNAQGVWIRLAHTKRFILAEDQVGRSSVHSQAQSSNGNDDEEPGPSKPTPVRAPATAVKAMRPSIVDCCRTVFAAFLWHEHLVKDAMAAAAYLKFHSHLHNLWPCSQTAPISLAPSPLQPLVKVWKEVSAAIQSTIQQNILLPSPPSVRRPRHSQNPDMATLETGEAMCELCEGRCRGPVTVHMRMGHPGCGGECQGHGYNSHGKYTTGWAGMCGEGGRAPSTWYLLCPPCRAAYLRQTPSGHQQERNRRWREFRLSSGQLDSRPESVIRQNALFLLDLNATVEGAEGSKNSSATTSGWTTVFPGQLLSPTVYRSANLGGPGTTHTLTTTSHQIRKDSDAIPISSAAAHSSDPGPKACSSSRIDVSFEDKLQQGGDEPSAISAPPGDGIRHRAPRLEEGAGGVLLGGEAGGGVRACVPGVELVAAARLVGNKVRRLFIYSHVCF</sequence>
<dbReference type="PANTHER" id="PTHR45943:SF1">
    <property type="entry name" value="E3 UBIQUITIN-PROTEIN LIGASE MYCBP2"/>
    <property type="match status" value="1"/>
</dbReference>
<feature type="region of interest" description="Disordered" evidence="1">
    <location>
        <begin position="1210"/>
        <end position="1229"/>
    </location>
</feature>
<keyword evidence="4" id="KW-1185">Reference proteome</keyword>
<reference evidence="3" key="1">
    <citation type="submission" date="2023-06" db="EMBL/GenBank/DDBJ databases">
        <authorList>
            <person name="Delattre M."/>
        </authorList>
    </citation>
    <scope>NUCLEOTIDE SEQUENCE</scope>
    <source>
        <strain evidence="3">AF72</strain>
    </source>
</reference>
<dbReference type="InterPro" id="IPR012983">
    <property type="entry name" value="PHR"/>
</dbReference>
<evidence type="ECO:0000313" key="4">
    <source>
        <dbReference type="Proteomes" id="UP001177023"/>
    </source>
</evidence>
<gene>
    <name evidence="3" type="ORF">MSPICULIGERA_LOCUS5669</name>
</gene>
<dbReference type="PANTHER" id="PTHR45943">
    <property type="entry name" value="E3 UBIQUITIN-PROTEIN LIGASE MYCBP2"/>
    <property type="match status" value="1"/>
</dbReference>
<feature type="domain" description="PHR" evidence="2">
    <location>
        <begin position="45"/>
        <end position="104"/>
    </location>
</feature>
<dbReference type="GO" id="GO:0008582">
    <property type="term" value="P:regulation of synaptic assembly at neuromuscular junction"/>
    <property type="evidence" value="ECO:0007669"/>
    <property type="project" value="TreeGrafter"/>
</dbReference>
<dbReference type="InterPro" id="IPR038648">
    <property type="entry name" value="PHR_sf"/>
</dbReference>
<dbReference type="EMBL" id="CATQJA010001407">
    <property type="protein sequence ID" value="CAJ0567103.1"/>
    <property type="molecule type" value="Genomic_DNA"/>
</dbReference>
<evidence type="ECO:0000256" key="1">
    <source>
        <dbReference type="SAM" id="MobiDB-lite"/>
    </source>
</evidence>
<dbReference type="GO" id="GO:0005634">
    <property type="term" value="C:nucleus"/>
    <property type="evidence" value="ECO:0007669"/>
    <property type="project" value="TreeGrafter"/>
</dbReference>
<feature type="domain" description="PHR" evidence="2">
    <location>
        <begin position="311"/>
        <end position="455"/>
    </location>
</feature>
<evidence type="ECO:0000259" key="2">
    <source>
        <dbReference type="Pfam" id="PF08005"/>
    </source>
</evidence>
<feature type="region of interest" description="Disordered" evidence="1">
    <location>
        <begin position="1266"/>
        <end position="1286"/>
    </location>
</feature>
<feature type="compositionally biased region" description="Polar residues" evidence="1">
    <location>
        <begin position="923"/>
        <end position="933"/>
    </location>
</feature>
<dbReference type="GO" id="GO:0005886">
    <property type="term" value="C:plasma membrane"/>
    <property type="evidence" value="ECO:0007669"/>
    <property type="project" value="TreeGrafter"/>
</dbReference>
<dbReference type="Proteomes" id="UP001177023">
    <property type="component" value="Unassembled WGS sequence"/>
</dbReference>
<dbReference type="GO" id="GO:0061630">
    <property type="term" value="F:ubiquitin protein ligase activity"/>
    <property type="evidence" value="ECO:0007669"/>
    <property type="project" value="TreeGrafter"/>
</dbReference>
<feature type="region of interest" description="Disordered" evidence="1">
    <location>
        <begin position="923"/>
        <end position="952"/>
    </location>
</feature>
<feature type="non-terminal residue" evidence="3">
    <location>
        <position position="1"/>
    </location>
</feature>
<name>A0AA36CDR3_9BILA</name>
<dbReference type="GO" id="GO:0007411">
    <property type="term" value="P:axon guidance"/>
    <property type="evidence" value="ECO:0007669"/>
    <property type="project" value="TreeGrafter"/>
</dbReference>
<proteinExistence type="predicted"/>
<dbReference type="Gene3D" id="2.60.120.820">
    <property type="entry name" value="PHR domain"/>
    <property type="match status" value="2"/>
</dbReference>
<organism evidence="3 4">
    <name type="scientific">Mesorhabditis spiculigera</name>
    <dbReference type="NCBI Taxonomy" id="96644"/>
    <lineage>
        <taxon>Eukaryota</taxon>
        <taxon>Metazoa</taxon>
        <taxon>Ecdysozoa</taxon>
        <taxon>Nematoda</taxon>
        <taxon>Chromadorea</taxon>
        <taxon>Rhabditida</taxon>
        <taxon>Rhabditina</taxon>
        <taxon>Rhabditomorpha</taxon>
        <taxon>Rhabditoidea</taxon>
        <taxon>Rhabditidae</taxon>
        <taxon>Mesorhabditinae</taxon>
        <taxon>Mesorhabditis</taxon>
    </lineage>
</organism>
<comment type="caution">
    <text evidence="3">The sequence shown here is derived from an EMBL/GenBank/DDBJ whole genome shotgun (WGS) entry which is preliminary data.</text>
</comment>